<keyword evidence="9 14" id="KW-0472">Membrane</keyword>
<gene>
    <name evidence="17" type="ORF">C9I43_14495</name>
</gene>
<dbReference type="NCBIfam" id="TIGR00206">
    <property type="entry name" value="fliF"/>
    <property type="match status" value="1"/>
</dbReference>
<evidence type="ECO:0000256" key="14">
    <source>
        <dbReference type="SAM" id="Phobius"/>
    </source>
</evidence>
<keyword evidence="6" id="KW-1003">Cell membrane</keyword>
<dbReference type="Gene3D" id="3.30.300.30">
    <property type="match status" value="1"/>
</dbReference>
<feature type="domain" description="Flagellar M-ring C-terminal" evidence="16">
    <location>
        <begin position="269"/>
        <end position="421"/>
    </location>
</feature>
<evidence type="ECO:0000256" key="9">
    <source>
        <dbReference type="ARBA" id="ARBA00023136"/>
    </source>
</evidence>
<keyword evidence="17" id="KW-0966">Cell projection</keyword>
<evidence type="ECO:0000256" key="5">
    <source>
        <dbReference type="ARBA" id="ARBA00017949"/>
    </source>
</evidence>
<evidence type="ECO:0000256" key="12">
    <source>
        <dbReference type="PIRNR" id="PIRNR004862"/>
    </source>
</evidence>
<dbReference type="PRINTS" id="PR01009">
    <property type="entry name" value="FLGMRINGFLIF"/>
</dbReference>
<reference evidence="17 18" key="1">
    <citation type="submission" date="2018-03" db="EMBL/GenBank/DDBJ databases">
        <authorList>
            <person name="Dailey F.E."/>
        </authorList>
    </citation>
    <scope>NUCLEOTIDE SEQUENCE [LARGE SCALE GENOMIC DNA]</scope>
    <source>
        <strain evidence="17 18">CW7</strain>
    </source>
</reference>
<sequence>MSTTFVQSGQGIRTESSSGFMAGMTQKWHQFTRGDRQVIALALLAVIVASVIVLMLWTSTAGYRPLYGNQENVDTSQVLAVLDAEGINYRLDANSGAVLVAEEQVGNARMLLAAKGVKAKVPSGMEDLENTALGTSQFMEQAKYRHSLEGELARTIMSLKSVRAARVHLAIPKKSLFIRQEPELPTASVMLQLDPNTSLTESQVEAIVNLVAGSVTGLSVGNIKVVDQDGHYLSENISGNQDLSQSRNKQLQYTRELEHNLVTNASSMLEPVLGQENFQVRVTAKVNFNQVEETKESLDPQSVVTQERTSVDDSSNSIAAGIPGALSNKPPQAGPAAADDKTRNLKQEESRQYDVGRSVRHVRYQQMQLENLSVSVLINSAAGQGGFNDEAQLVKFGNMVKDAIGFSAARGDSFTINAFEFTPTVIPEITPSPWWQAEHYQSYLRYLIGGILGIGLILFVLRPLVKHLTRTAQVMAPRIEPVALSPNAIGAVEGPVHAATETQQLPNADWLGSQGLPEPGSPLTVKMEHLAMLANKEPARVAEVIAHWIGDKDGE</sequence>
<reference evidence="17 18" key="2">
    <citation type="submission" date="2018-04" db="EMBL/GenBank/DDBJ databases">
        <title>Genomic sequence of a freshwater isolate of Shewanella morhuae.</title>
        <authorList>
            <person name="Castillo D.E."/>
            <person name="Gram L."/>
        </authorList>
    </citation>
    <scope>NUCLEOTIDE SEQUENCE [LARGE SCALE GENOMIC DNA]</scope>
    <source>
        <strain evidence="17 18">CW7</strain>
    </source>
</reference>
<evidence type="ECO:0000313" key="17">
    <source>
        <dbReference type="EMBL" id="PTA51615.1"/>
    </source>
</evidence>
<feature type="transmembrane region" description="Helical" evidence="14">
    <location>
        <begin position="38"/>
        <end position="57"/>
    </location>
</feature>
<dbReference type="RefSeq" id="WP_107883944.1">
    <property type="nucleotide sequence ID" value="NZ_PYSG01000002.1"/>
</dbReference>
<dbReference type="Proteomes" id="UP000240506">
    <property type="component" value="Unassembled WGS sequence"/>
</dbReference>
<keyword evidence="18" id="KW-1185">Reference proteome</keyword>
<evidence type="ECO:0000313" key="18">
    <source>
        <dbReference type="Proteomes" id="UP000240506"/>
    </source>
</evidence>
<dbReference type="InterPro" id="IPR045851">
    <property type="entry name" value="AMP-bd_C_sf"/>
</dbReference>
<dbReference type="Pfam" id="PF08345">
    <property type="entry name" value="YscJ_FliF_C"/>
    <property type="match status" value="1"/>
</dbReference>
<comment type="similarity">
    <text evidence="4 12">Belongs to the FliF family.</text>
</comment>
<evidence type="ECO:0000256" key="3">
    <source>
        <dbReference type="ARBA" id="ARBA00004651"/>
    </source>
</evidence>
<evidence type="ECO:0000256" key="2">
    <source>
        <dbReference type="ARBA" id="ARBA00004117"/>
    </source>
</evidence>
<comment type="subcellular location">
    <subcellularLocation>
        <location evidence="2 12">Bacterial flagellum basal body</location>
    </subcellularLocation>
    <subcellularLocation>
        <location evidence="3">Cell membrane</location>
        <topology evidence="3">Multi-pass membrane protein</topology>
    </subcellularLocation>
</comment>
<keyword evidence="10 12" id="KW-0975">Bacterial flagellum</keyword>
<keyword evidence="17" id="KW-0282">Flagellum</keyword>
<feature type="compositionally biased region" description="Polar residues" evidence="13">
    <location>
        <begin position="299"/>
        <end position="318"/>
    </location>
</feature>
<feature type="region of interest" description="Disordered" evidence="13">
    <location>
        <begin position="293"/>
        <end position="352"/>
    </location>
</feature>
<dbReference type="EMBL" id="PYSG01000002">
    <property type="protein sequence ID" value="PTA51615.1"/>
    <property type="molecule type" value="Genomic_DNA"/>
</dbReference>
<feature type="transmembrane region" description="Helical" evidence="14">
    <location>
        <begin position="443"/>
        <end position="461"/>
    </location>
</feature>
<dbReference type="InterPro" id="IPR043427">
    <property type="entry name" value="YscJ/FliF"/>
</dbReference>
<keyword evidence="7 14" id="KW-0812">Transmembrane</keyword>
<comment type="caution">
    <text evidence="17">The sequence shown here is derived from an EMBL/GenBank/DDBJ whole genome shotgun (WGS) entry which is preliminary data.</text>
</comment>
<evidence type="ECO:0000259" key="16">
    <source>
        <dbReference type="Pfam" id="PF08345"/>
    </source>
</evidence>
<proteinExistence type="inferred from homology"/>
<evidence type="ECO:0000256" key="1">
    <source>
        <dbReference type="ARBA" id="ARBA00003820"/>
    </source>
</evidence>
<evidence type="ECO:0000256" key="13">
    <source>
        <dbReference type="SAM" id="MobiDB-lite"/>
    </source>
</evidence>
<evidence type="ECO:0000256" key="11">
    <source>
        <dbReference type="ARBA" id="ARBA00025936"/>
    </source>
</evidence>
<evidence type="ECO:0000256" key="6">
    <source>
        <dbReference type="ARBA" id="ARBA00022475"/>
    </source>
</evidence>
<evidence type="ECO:0000256" key="4">
    <source>
        <dbReference type="ARBA" id="ARBA00007971"/>
    </source>
</evidence>
<feature type="domain" description="Flagellar M-ring N-terminal" evidence="15">
    <location>
        <begin position="60"/>
        <end position="234"/>
    </location>
</feature>
<protein>
    <recommendedName>
        <fullName evidence="5 12">Flagellar M-ring protein</fullName>
    </recommendedName>
</protein>
<evidence type="ECO:0000256" key="7">
    <source>
        <dbReference type="ARBA" id="ARBA00022692"/>
    </source>
</evidence>
<dbReference type="Pfam" id="PF01514">
    <property type="entry name" value="YscJ_FliF"/>
    <property type="match status" value="1"/>
</dbReference>
<keyword evidence="17" id="KW-0969">Cilium</keyword>
<evidence type="ECO:0000256" key="8">
    <source>
        <dbReference type="ARBA" id="ARBA00022989"/>
    </source>
</evidence>
<evidence type="ECO:0000259" key="15">
    <source>
        <dbReference type="Pfam" id="PF01514"/>
    </source>
</evidence>
<name>A0ABX5HXY9_9GAMM</name>
<dbReference type="PIRSF" id="PIRSF004862">
    <property type="entry name" value="FliF"/>
    <property type="match status" value="1"/>
</dbReference>
<organism evidence="17 18">
    <name type="scientific">Shewanella morhuae</name>
    <dbReference type="NCBI Taxonomy" id="365591"/>
    <lineage>
        <taxon>Bacteria</taxon>
        <taxon>Pseudomonadati</taxon>
        <taxon>Pseudomonadota</taxon>
        <taxon>Gammaproteobacteria</taxon>
        <taxon>Alteromonadales</taxon>
        <taxon>Shewanellaceae</taxon>
        <taxon>Shewanella</taxon>
    </lineage>
</organism>
<dbReference type="InterPro" id="IPR000067">
    <property type="entry name" value="FlgMring_FliF"/>
</dbReference>
<accession>A0ABX5HXY9</accession>
<evidence type="ECO:0000256" key="10">
    <source>
        <dbReference type="ARBA" id="ARBA00023143"/>
    </source>
</evidence>
<comment type="function">
    <text evidence="1 12">The M ring may be actively involved in energy transduction.</text>
</comment>
<dbReference type="InterPro" id="IPR006182">
    <property type="entry name" value="FliF_N_dom"/>
</dbReference>
<keyword evidence="8 14" id="KW-1133">Transmembrane helix</keyword>
<feature type="compositionally biased region" description="Basic and acidic residues" evidence="13">
    <location>
        <begin position="338"/>
        <end position="352"/>
    </location>
</feature>
<dbReference type="PANTHER" id="PTHR30046:SF0">
    <property type="entry name" value="FLAGELLAR M-RING PROTEIN"/>
    <property type="match status" value="1"/>
</dbReference>
<dbReference type="PANTHER" id="PTHR30046">
    <property type="entry name" value="FLAGELLAR M-RING PROTEIN"/>
    <property type="match status" value="1"/>
</dbReference>
<dbReference type="InterPro" id="IPR013556">
    <property type="entry name" value="Flag_M-ring_C"/>
</dbReference>
<comment type="subunit">
    <text evidence="11">The basal body constitutes a major portion of the flagellar organelle and consists of four rings (L,P,S, and M) mounted on a central rod. The M ring is integral to the inner membrane of the cell and may be connected to the flagellar rod via the S ring. The S (supramembrane ring) lies just distal to the M ring. The L and P rings lie in the outer membrane and the periplasmic space, respectively.</text>
</comment>